<dbReference type="PANTHER" id="PTHR12526:SF629">
    <property type="entry name" value="TEICHURONIC ACID BIOSYNTHESIS GLYCOSYLTRANSFERASE TUAH-RELATED"/>
    <property type="match status" value="1"/>
</dbReference>
<proteinExistence type="predicted"/>
<dbReference type="Gene3D" id="3.40.50.2000">
    <property type="entry name" value="Glycogen Phosphorylase B"/>
    <property type="match status" value="1"/>
</dbReference>
<evidence type="ECO:0000256" key="2">
    <source>
        <dbReference type="ARBA" id="ARBA00022679"/>
    </source>
</evidence>
<evidence type="ECO:0000313" key="5">
    <source>
        <dbReference type="EMBL" id="PWK21116.1"/>
    </source>
</evidence>
<dbReference type="PANTHER" id="PTHR12526">
    <property type="entry name" value="GLYCOSYLTRANSFERASE"/>
    <property type="match status" value="1"/>
</dbReference>
<protein>
    <submittedName>
        <fullName evidence="5">Glycosyltransferase involved in cell wall biosynthesis</fullName>
    </submittedName>
</protein>
<name>A0A316DTJ4_9FLAO</name>
<dbReference type="EMBL" id="QGGQ01000013">
    <property type="protein sequence ID" value="PWK21116.1"/>
    <property type="molecule type" value="Genomic_DNA"/>
</dbReference>
<organism evidence="5 6">
    <name type="scientific">Maribacter polysiphoniae</name>
    <dbReference type="NCBI Taxonomy" id="429344"/>
    <lineage>
        <taxon>Bacteria</taxon>
        <taxon>Pseudomonadati</taxon>
        <taxon>Bacteroidota</taxon>
        <taxon>Flavobacteriia</taxon>
        <taxon>Flavobacteriales</taxon>
        <taxon>Flavobacteriaceae</taxon>
        <taxon>Maribacter</taxon>
    </lineage>
</organism>
<dbReference type="Pfam" id="PF00534">
    <property type="entry name" value="Glycos_transf_1"/>
    <property type="match status" value="1"/>
</dbReference>
<feature type="transmembrane region" description="Helical" evidence="3">
    <location>
        <begin position="91"/>
        <end position="111"/>
    </location>
</feature>
<keyword evidence="3" id="KW-1133">Transmembrane helix</keyword>
<keyword evidence="3" id="KW-0812">Transmembrane</keyword>
<keyword evidence="1" id="KW-0328">Glycosyltransferase</keyword>
<dbReference type="InterPro" id="IPR001296">
    <property type="entry name" value="Glyco_trans_1"/>
</dbReference>
<sequence length="398" mass="45896">MLKILYVSTLCSEKLLDYIFNTANQKPEQAAQKFHRLLAEGFSSHKKKCSIETLSAIPVVPSNHNRKIWLLSSEHIKNIRYNYIPMINIPFFKNIGVFLYTFFKVFFWSLFRMGQQKVILCDVLNVSIATASLLASKLTFTKNITIVTDLPGLMVTNNNKSITNFFYSKIASYMLYRFNGYIFLTKQMNPIVNPKNRPFMIMEGLVDVNMGQAKNNLEQKDKHKIIIYAGGLYEKYGIKTLILAFLKLKDPEARLHLYGNGEMVKDMEYYSNKDSRIVYKGMVPNASVVADQLKATLLINPRPTSEEFTKYSFPSKNMEYMVSGTPMVTTKLPGMPDEYLDYVYLIEEESLEGFYEKLKYLLSKPKEELQGYGSNAKDFVMNNKNNVIQTDKILKFLS</sequence>
<dbReference type="GO" id="GO:0016757">
    <property type="term" value="F:glycosyltransferase activity"/>
    <property type="evidence" value="ECO:0007669"/>
    <property type="project" value="UniProtKB-KW"/>
</dbReference>
<evidence type="ECO:0000256" key="1">
    <source>
        <dbReference type="ARBA" id="ARBA00022676"/>
    </source>
</evidence>
<evidence type="ECO:0000313" key="6">
    <source>
        <dbReference type="Proteomes" id="UP000245667"/>
    </source>
</evidence>
<dbReference type="OrthoDB" id="9790710at2"/>
<evidence type="ECO:0000259" key="4">
    <source>
        <dbReference type="Pfam" id="PF00534"/>
    </source>
</evidence>
<reference evidence="5 6" key="1">
    <citation type="submission" date="2018-05" db="EMBL/GenBank/DDBJ databases">
        <title>Genomic Encyclopedia of Archaeal and Bacterial Type Strains, Phase II (KMG-II): from individual species to whole genera.</title>
        <authorList>
            <person name="Goeker M."/>
        </authorList>
    </citation>
    <scope>NUCLEOTIDE SEQUENCE [LARGE SCALE GENOMIC DNA]</scope>
    <source>
        <strain evidence="5 6">DSM 23514</strain>
    </source>
</reference>
<dbReference type="Proteomes" id="UP000245667">
    <property type="component" value="Unassembled WGS sequence"/>
</dbReference>
<keyword evidence="2 5" id="KW-0808">Transferase</keyword>
<comment type="caution">
    <text evidence="5">The sequence shown here is derived from an EMBL/GenBank/DDBJ whole genome shotgun (WGS) entry which is preliminary data.</text>
</comment>
<keyword evidence="3" id="KW-0472">Membrane</keyword>
<dbReference type="AlphaFoldDB" id="A0A316DTJ4"/>
<accession>A0A316DTJ4</accession>
<dbReference type="SUPFAM" id="SSF53756">
    <property type="entry name" value="UDP-Glycosyltransferase/glycogen phosphorylase"/>
    <property type="match status" value="1"/>
</dbReference>
<evidence type="ECO:0000256" key="3">
    <source>
        <dbReference type="SAM" id="Phobius"/>
    </source>
</evidence>
<gene>
    <name evidence="5" type="ORF">LX92_03917</name>
</gene>
<feature type="domain" description="Glycosyl transferase family 1" evidence="4">
    <location>
        <begin position="214"/>
        <end position="377"/>
    </location>
</feature>